<dbReference type="AlphaFoldDB" id="A0A0C3RPH2"/>
<dbReference type="STRING" id="745531.A0A0C3RPH2"/>
<feature type="non-terminal residue" evidence="1">
    <location>
        <position position="71"/>
    </location>
</feature>
<keyword evidence="2" id="KW-1185">Reference proteome</keyword>
<gene>
    <name evidence="1" type="ORF">PHLGIDRAFT_59825</name>
</gene>
<sequence length="71" mass="8109">YGRLSHPLVYIEWYTPFTSVNRTTQMYVLQRSTRAGQPNATIVTADRIVAFVHLAGKCGKEISKDWKSHNV</sequence>
<accession>A0A0C3RPH2</accession>
<feature type="non-terminal residue" evidence="1">
    <location>
        <position position="1"/>
    </location>
</feature>
<dbReference type="OrthoDB" id="2418900at2759"/>
<evidence type="ECO:0000313" key="1">
    <source>
        <dbReference type="EMBL" id="KIP01396.1"/>
    </source>
</evidence>
<proteinExistence type="predicted"/>
<dbReference type="HOGENOM" id="CLU_155374_1_1_1"/>
<evidence type="ECO:0000313" key="2">
    <source>
        <dbReference type="Proteomes" id="UP000053257"/>
    </source>
</evidence>
<name>A0A0C3RPH2_PHLG1</name>
<dbReference type="Proteomes" id="UP000053257">
    <property type="component" value="Unassembled WGS sequence"/>
</dbReference>
<organism evidence="1 2">
    <name type="scientific">Phlebiopsis gigantea (strain 11061_1 CR5-6)</name>
    <name type="common">White-rot fungus</name>
    <name type="synonym">Peniophora gigantea</name>
    <dbReference type="NCBI Taxonomy" id="745531"/>
    <lineage>
        <taxon>Eukaryota</taxon>
        <taxon>Fungi</taxon>
        <taxon>Dikarya</taxon>
        <taxon>Basidiomycota</taxon>
        <taxon>Agaricomycotina</taxon>
        <taxon>Agaricomycetes</taxon>
        <taxon>Polyporales</taxon>
        <taxon>Phanerochaetaceae</taxon>
        <taxon>Phlebiopsis</taxon>
    </lineage>
</organism>
<dbReference type="EMBL" id="KN840800">
    <property type="protein sequence ID" value="KIP01396.1"/>
    <property type="molecule type" value="Genomic_DNA"/>
</dbReference>
<reference evidence="1 2" key="1">
    <citation type="journal article" date="2014" name="PLoS Genet.">
        <title>Analysis of the Phlebiopsis gigantea genome, transcriptome and secretome provides insight into its pioneer colonization strategies of wood.</title>
        <authorList>
            <person name="Hori C."/>
            <person name="Ishida T."/>
            <person name="Igarashi K."/>
            <person name="Samejima M."/>
            <person name="Suzuki H."/>
            <person name="Master E."/>
            <person name="Ferreira P."/>
            <person name="Ruiz-Duenas F.J."/>
            <person name="Held B."/>
            <person name="Canessa P."/>
            <person name="Larrondo L.F."/>
            <person name="Schmoll M."/>
            <person name="Druzhinina I.S."/>
            <person name="Kubicek C.P."/>
            <person name="Gaskell J.A."/>
            <person name="Kersten P."/>
            <person name="St John F."/>
            <person name="Glasner J."/>
            <person name="Sabat G."/>
            <person name="Splinter BonDurant S."/>
            <person name="Syed K."/>
            <person name="Yadav J."/>
            <person name="Mgbeahuruike A.C."/>
            <person name="Kovalchuk A."/>
            <person name="Asiegbu F.O."/>
            <person name="Lackner G."/>
            <person name="Hoffmeister D."/>
            <person name="Rencoret J."/>
            <person name="Gutierrez A."/>
            <person name="Sun H."/>
            <person name="Lindquist E."/>
            <person name="Barry K."/>
            <person name="Riley R."/>
            <person name="Grigoriev I.V."/>
            <person name="Henrissat B."/>
            <person name="Kues U."/>
            <person name="Berka R.M."/>
            <person name="Martinez A.T."/>
            <person name="Covert S.F."/>
            <person name="Blanchette R.A."/>
            <person name="Cullen D."/>
        </authorList>
    </citation>
    <scope>NUCLEOTIDE SEQUENCE [LARGE SCALE GENOMIC DNA]</scope>
    <source>
        <strain evidence="1 2">11061_1 CR5-6</strain>
    </source>
</reference>
<protein>
    <submittedName>
        <fullName evidence="1">Uncharacterized protein</fullName>
    </submittedName>
</protein>